<organism evidence="1 2">
    <name type="scientific">Fusibacter bizertensis</name>
    <dbReference type="NCBI Taxonomy" id="1488331"/>
    <lineage>
        <taxon>Bacteria</taxon>
        <taxon>Bacillati</taxon>
        <taxon>Bacillota</taxon>
        <taxon>Clostridia</taxon>
        <taxon>Eubacteriales</taxon>
        <taxon>Eubacteriales Family XII. Incertae Sedis</taxon>
        <taxon>Fusibacter</taxon>
    </lineage>
</organism>
<dbReference type="RefSeq" id="WP_281095772.1">
    <property type="nucleotide sequence ID" value="NZ_JARYZI010000019.1"/>
</dbReference>
<gene>
    <name evidence="1" type="ORF">QE109_17155</name>
</gene>
<dbReference type="EMBL" id="JARYZI010000019">
    <property type="protein sequence ID" value="MDH8679878.1"/>
    <property type="molecule type" value="Genomic_DNA"/>
</dbReference>
<comment type="caution">
    <text evidence="1">The sequence shown here is derived from an EMBL/GenBank/DDBJ whole genome shotgun (WGS) entry which is preliminary data.</text>
</comment>
<proteinExistence type="predicted"/>
<dbReference type="Proteomes" id="UP001158045">
    <property type="component" value="Unassembled WGS sequence"/>
</dbReference>
<name>A0ABT6NHG3_9FIRM</name>
<sequence>MYENYNQDLRVRGGVGFSSAMFRFTAHPRKYCSSLGYSRLKKLGLNEVFEIFCTESFFIIAKEGKPMIIKDYYFVESKRQEGVYAFEDWLETEANSMNNVV</sequence>
<reference evidence="1 2" key="1">
    <citation type="submission" date="2023-04" db="EMBL/GenBank/DDBJ databases">
        <title>Fusibacter bizertensis strain WBS, isolated from littoral bottom sediments of the Arctic seas - biochemical and genomic analysis.</title>
        <authorList>
            <person name="Brioukhanov A.L."/>
        </authorList>
    </citation>
    <scope>NUCLEOTIDE SEQUENCE [LARGE SCALE GENOMIC DNA]</scope>
    <source>
        <strain evidence="1 2">WBS</strain>
    </source>
</reference>
<evidence type="ECO:0000313" key="2">
    <source>
        <dbReference type="Proteomes" id="UP001158045"/>
    </source>
</evidence>
<evidence type="ECO:0000313" key="1">
    <source>
        <dbReference type="EMBL" id="MDH8679878.1"/>
    </source>
</evidence>
<protein>
    <submittedName>
        <fullName evidence="1">Uncharacterized protein</fullName>
    </submittedName>
</protein>
<keyword evidence="2" id="KW-1185">Reference proteome</keyword>
<accession>A0ABT6NHG3</accession>